<comment type="caution">
    <text evidence="1">The sequence shown here is derived from an EMBL/GenBank/DDBJ whole genome shotgun (WGS) entry which is preliminary data.</text>
</comment>
<reference evidence="1 2" key="1">
    <citation type="submission" date="2015-02" db="EMBL/GenBank/DDBJ databases">
        <title>Single-cell genomics of uncultivated deep-branching MTB reveals a conserved set of magnetosome genes.</title>
        <authorList>
            <person name="Kolinko S."/>
            <person name="Richter M."/>
            <person name="Glockner F.O."/>
            <person name="Brachmann A."/>
            <person name="Schuler D."/>
        </authorList>
    </citation>
    <scope>NUCLEOTIDE SEQUENCE [LARGE SCALE GENOMIC DNA]</scope>
    <source>
        <strain evidence="1">TM-1</strain>
    </source>
</reference>
<proteinExistence type="predicted"/>
<sequence>MFLVMLALRLLNEFIKKTCEMEEPIDELISSLNEVVCVDEEIGGVIITRVVKTSSHSQKSFRKT</sequence>
<dbReference type="Proteomes" id="UP000033423">
    <property type="component" value="Unassembled WGS sequence"/>
</dbReference>
<name>A0A0F3GIE3_9BACT</name>
<evidence type="ECO:0000313" key="1">
    <source>
        <dbReference type="EMBL" id="KJU81597.1"/>
    </source>
</evidence>
<accession>A0A0F3GIE3</accession>
<dbReference type="EMBL" id="LACI01002632">
    <property type="protein sequence ID" value="KJU81597.1"/>
    <property type="molecule type" value="Genomic_DNA"/>
</dbReference>
<evidence type="ECO:0000313" key="2">
    <source>
        <dbReference type="Proteomes" id="UP000033423"/>
    </source>
</evidence>
<dbReference type="AlphaFoldDB" id="A0A0F3GIE3"/>
<keyword evidence="2" id="KW-1185">Reference proteome</keyword>
<protein>
    <submittedName>
        <fullName evidence="1">Uncharacterized protein</fullName>
    </submittedName>
</protein>
<gene>
    <name evidence="1" type="ORF">MBAV_006211</name>
</gene>
<organism evidence="1 2">
    <name type="scientific">Candidatus Magnetobacterium bavaricum</name>
    <dbReference type="NCBI Taxonomy" id="29290"/>
    <lineage>
        <taxon>Bacteria</taxon>
        <taxon>Pseudomonadati</taxon>
        <taxon>Nitrospirota</taxon>
        <taxon>Thermodesulfovibrionia</taxon>
        <taxon>Thermodesulfovibrionales</taxon>
        <taxon>Candidatus Magnetobacteriaceae</taxon>
        <taxon>Candidatus Magnetobacterium</taxon>
    </lineage>
</organism>